<name>A0ABT0MFB6_9GAMM</name>
<evidence type="ECO:0000256" key="2">
    <source>
        <dbReference type="ARBA" id="ARBA00009810"/>
    </source>
</evidence>
<evidence type="ECO:0000256" key="14">
    <source>
        <dbReference type="PROSITE-ProRule" id="PRU01360"/>
    </source>
</evidence>
<dbReference type="Proteomes" id="UP001431217">
    <property type="component" value="Unassembled WGS sequence"/>
</dbReference>
<dbReference type="PROSITE" id="PS52016">
    <property type="entry name" value="TONB_DEPENDENT_REC_3"/>
    <property type="match status" value="1"/>
</dbReference>
<evidence type="ECO:0000256" key="9">
    <source>
        <dbReference type="ARBA" id="ARBA00023065"/>
    </source>
</evidence>
<evidence type="ECO:0000259" key="17">
    <source>
        <dbReference type="Pfam" id="PF00593"/>
    </source>
</evidence>
<keyword evidence="6 14" id="KW-0812">Transmembrane</keyword>
<dbReference type="InterPro" id="IPR037066">
    <property type="entry name" value="Plug_dom_sf"/>
</dbReference>
<keyword evidence="13 14" id="KW-0998">Cell outer membrane</keyword>
<dbReference type="NCBIfam" id="TIGR01783">
    <property type="entry name" value="TonB-siderophor"/>
    <property type="match status" value="1"/>
</dbReference>
<evidence type="ECO:0000256" key="16">
    <source>
        <dbReference type="SAM" id="SignalP"/>
    </source>
</evidence>
<feature type="chain" id="PRO_5045408029" evidence="16">
    <location>
        <begin position="29"/>
        <end position="717"/>
    </location>
</feature>
<accession>A0ABT0MFB6</accession>
<protein>
    <submittedName>
        <fullName evidence="19">TonB-dependent siderophore receptor</fullName>
    </submittedName>
</protein>
<dbReference type="InterPro" id="IPR010105">
    <property type="entry name" value="TonB_sidphr_rcpt"/>
</dbReference>
<dbReference type="InterPro" id="IPR039426">
    <property type="entry name" value="TonB-dep_rcpt-like"/>
</dbReference>
<reference evidence="19 20" key="1">
    <citation type="submission" date="2022-05" db="EMBL/GenBank/DDBJ databases">
        <title>Luteimonas sp. SX5, whole genome shotgun sequencing project.</title>
        <authorList>
            <person name="Zhao G."/>
            <person name="Shen L."/>
        </authorList>
    </citation>
    <scope>NUCLEOTIDE SEQUENCE [LARGE SCALE GENOMIC DNA]</scope>
    <source>
        <strain evidence="19 20">SX5</strain>
    </source>
</reference>
<comment type="subcellular location">
    <subcellularLocation>
        <location evidence="1 14">Cell outer membrane</location>
        <topology evidence="1 14">Multi-pass membrane protein</topology>
    </subcellularLocation>
</comment>
<evidence type="ECO:0000256" key="10">
    <source>
        <dbReference type="ARBA" id="ARBA00023077"/>
    </source>
</evidence>
<proteinExistence type="inferred from homology"/>
<evidence type="ECO:0000256" key="3">
    <source>
        <dbReference type="ARBA" id="ARBA00022448"/>
    </source>
</evidence>
<keyword evidence="9" id="KW-0406">Ion transport</keyword>
<evidence type="ECO:0000313" key="20">
    <source>
        <dbReference type="Proteomes" id="UP001431217"/>
    </source>
</evidence>
<keyword evidence="5" id="KW-0410">Iron transport</keyword>
<dbReference type="EMBL" id="JAMBEP010000001">
    <property type="protein sequence ID" value="MCL1633567.1"/>
    <property type="molecule type" value="Genomic_DNA"/>
</dbReference>
<comment type="similarity">
    <text evidence="2 14 15">Belongs to the TonB-dependent receptor family.</text>
</comment>
<gene>
    <name evidence="19" type="ORF">M2650_02760</name>
</gene>
<dbReference type="InterPro" id="IPR000531">
    <property type="entry name" value="Beta-barrel_TonB"/>
</dbReference>
<evidence type="ECO:0000256" key="5">
    <source>
        <dbReference type="ARBA" id="ARBA00022496"/>
    </source>
</evidence>
<dbReference type="RefSeq" id="WP_249470836.1">
    <property type="nucleotide sequence ID" value="NZ_JAMBEP010000001.1"/>
</dbReference>
<evidence type="ECO:0000256" key="11">
    <source>
        <dbReference type="ARBA" id="ARBA00023136"/>
    </source>
</evidence>
<evidence type="ECO:0000256" key="6">
    <source>
        <dbReference type="ARBA" id="ARBA00022692"/>
    </source>
</evidence>
<evidence type="ECO:0000256" key="12">
    <source>
        <dbReference type="ARBA" id="ARBA00023170"/>
    </source>
</evidence>
<dbReference type="Pfam" id="PF00593">
    <property type="entry name" value="TonB_dep_Rec_b-barrel"/>
    <property type="match status" value="1"/>
</dbReference>
<evidence type="ECO:0000256" key="8">
    <source>
        <dbReference type="ARBA" id="ARBA00023004"/>
    </source>
</evidence>
<feature type="signal peptide" evidence="16">
    <location>
        <begin position="1"/>
        <end position="28"/>
    </location>
</feature>
<keyword evidence="3 14" id="KW-0813">Transport</keyword>
<dbReference type="PANTHER" id="PTHR32552">
    <property type="entry name" value="FERRICHROME IRON RECEPTOR-RELATED"/>
    <property type="match status" value="1"/>
</dbReference>
<organism evidence="19 20">
    <name type="scientific">Luteimonas galliterrae</name>
    <dbReference type="NCBI Taxonomy" id="2940486"/>
    <lineage>
        <taxon>Bacteria</taxon>
        <taxon>Pseudomonadati</taxon>
        <taxon>Pseudomonadota</taxon>
        <taxon>Gammaproteobacteria</taxon>
        <taxon>Lysobacterales</taxon>
        <taxon>Lysobacteraceae</taxon>
        <taxon>Luteimonas</taxon>
    </lineage>
</organism>
<comment type="caution">
    <text evidence="19">The sequence shown here is derived from an EMBL/GenBank/DDBJ whole genome shotgun (WGS) entry which is preliminary data.</text>
</comment>
<evidence type="ECO:0000256" key="7">
    <source>
        <dbReference type="ARBA" id="ARBA00022729"/>
    </source>
</evidence>
<dbReference type="Gene3D" id="2.170.130.10">
    <property type="entry name" value="TonB-dependent receptor, plug domain"/>
    <property type="match status" value="1"/>
</dbReference>
<feature type="domain" description="TonB-dependent receptor plug" evidence="18">
    <location>
        <begin position="72"/>
        <end position="174"/>
    </location>
</feature>
<evidence type="ECO:0000256" key="1">
    <source>
        <dbReference type="ARBA" id="ARBA00004571"/>
    </source>
</evidence>
<dbReference type="InterPro" id="IPR012910">
    <property type="entry name" value="Plug_dom"/>
</dbReference>
<keyword evidence="20" id="KW-1185">Reference proteome</keyword>
<evidence type="ECO:0000256" key="15">
    <source>
        <dbReference type="RuleBase" id="RU003357"/>
    </source>
</evidence>
<dbReference type="Gene3D" id="2.40.170.20">
    <property type="entry name" value="TonB-dependent receptor, beta-barrel domain"/>
    <property type="match status" value="1"/>
</dbReference>
<keyword evidence="12 19" id="KW-0675">Receptor</keyword>
<keyword evidence="8" id="KW-0408">Iron</keyword>
<dbReference type="Pfam" id="PF07715">
    <property type="entry name" value="Plug"/>
    <property type="match status" value="1"/>
</dbReference>
<keyword evidence="4 14" id="KW-1134">Transmembrane beta strand</keyword>
<dbReference type="PANTHER" id="PTHR32552:SF68">
    <property type="entry name" value="FERRICHROME OUTER MEMBRANE TRANSPORTER_PHAGE RECEPTOR"/>
    <property type="match status" value="1"/>
</dbReference>
<dbReference type="CDD" id="cd01347">
    <property type="entry name" value="ligand_gated_channel"/>
    <property type="match status" value="1"/>
</dbReference>
<keyword evidence="7 16" id="KW-0732">Signal</keyword>
<evidence type="ECO:0000259" key="18">
    <source>
        <dbReference type="Pfam" id="PF07715"/>
    </source>
</evidence>
<evidence type="ECO:0000313" key="19">
    <source>
        <dbReference type="EMBL" id="MCL1633567.1"/>
    </source>
</evidence>
<keyword evidence="10 15" id="KW-0798">TonB box</keyword>
<evidence type="ECO:0000256" key="13">
    <source>
        <dbReference type="ARBA" id="ARBA00023237"/>
    </source>
</evidence>
<sequence>MPAQKKNLPACGISLLALSLLLSLEAMASPADDAIAAAERDPKTLDKLTVHGQAAPYSAGSTRAGTKTDTPIEELPQAISIITAGQIRDQNAQTLQEALRYSAGVRTDQYGLDNRGDWFALRGGSSGTTLLNGMRLPLVGWWGAVREEPFAFERVEVLHGPSSVMAGQNAPGGVVNLVSKRPQAVASREVALQAGNNDHRQLAADFTGPLSDTFSYRLVALWRDNDTQVDYADNQRRYIAPAIAWRPSERVELIAYAEYQRDRNRNTEGFFPWAGTLLPAPNGPIPLERFVGEPDWDVNLGERTRVGYEFEYKFNGAWSLRHDLRHDRVRGKIRTAYAAFWEVDAQGNGYGDNALGEDRTITRLSYGNDDRAKISNADLLLEGRVGDGRVKHTLLFGVDAMLSRADKSTAFDTPCPVPFDVYAPVYGNCPEPVIDPSSLVHTRMRQTGLLLQDQIKIDDRWVVVAGARHDDVQTRLSGPDGVETDRADDDAWTKNFGVVYLARGGWSPYVAYSESFQPVAGQSRLGDAFDPTRGKQVEAGLKWVPDAYGVTATAAVYKLEETGRLTPDPVDPNFSVQRGRVDAKGIELEANASLGQWDLIASYTHSKATDEATGFRFESIPENSAALWAAYRIAAVPGLRIGGGARYVGKTWDGTDTLVTPSNTLFDALISYESGPWRLSLNAVNLTDKTYFATCLSRGDCWYGTERRIVAEVGYRW</sequence>
<feature type="domain" description="TonB-dependent receptor-like beta-barrel" evidence="17">
    <location>
        <begin position="251"/>
        <end position="686"/>
    </location>
</feature>
<dbReference type="SUPFAM" id="SSF56935">
    <property type="entry name" value="Porins"/>
    <property type="match status" value="1"/>
</dbReference>
<dbReference type="InterPro" id="IPR036942">
    <property type="entry name" value="Beta-barrel_TonB_sf"/>
</dbReference>
<keyword evidence="11 14" id="KW-0472">Membrane</keyword>
<evidence type="ECO:0000256" key="4">
    <source>
        <dbReference type="ARBA" id="ARBA00022452"/>
    </source>
</evidence>